<sequence>MLQWTKATNDALLRFALRALPLIPAPEMYDLIRSVGKSEKNLDREIQEAFAALSKSSGLVDDLNFMLKEREQKLLSLQAEYERISELSRLTQNQADAVAKSLEIALGRSASRERLIAFGINIAAGLILFVIGVFASDWVKQLISVWR</sequence>
<accession>A0AA42X3Y1</accession>
<organism evidence="2 3">
    <name type="scientific">Sphingobium yanoikuyae</name>
    <name type="common">Sphingomonas yanoikuyae</name>
    <dbReference type="NCBI Taxonomy" id="13690"/>
    <lineage>
        <taxon>Bacteria</taxon>
        <taxon>Pseudomonadati</taxon>
        <taxon>Pseudomonadota</taxon>
        <taxon>Alphaproteobacteria</taxon>
        <taxon>Sphingomonadales</taxon>
        <taxon>Sphingomonadaceae</taxon>
        <taxon>Sphingobium</taxon>
    </lineage>
</organism>
<feature type="transmembrane region" description="Helical" evidence="1">
    <location>
        <begin position="115"/>
        <end position="135"/>
    </location>
</feature>
<comment type="caution">
    <text evidence="2">The sequence shown here is derived from an EMBL/GenBank/DDBJ whole genome shotgun (WGS) entry which is preliminary data.</text>
</comment>
<keyword evidence="1" id="KW-0812">Transmembrane</keyword>
<keyword evidence="1" id="KW-1133">Transmembrane helix</keyword>
<protein>
    <submittedName>
        <fullName evidence="2">Uncharacterized protein</fullName>
    </submittedName>
</protein>
<dbReference type="Proteomes" id="UP001162318">
    <property type="component" value="Unassembled WGS sequence"/>
</dbReference>
<keyword evidence="1" id="KW-0472">Membrane</keyword>
<gene>
    <name evidence="2" type="ORF">N5J77_29725</name>
</gene>
<dbReference type="RefSeq" id="WP_279731811.1">
    <property type="nucleotide sequence ID" value="NZ_JAOCKX010000109.1"/>
</dbReference>
<evidence type="ECO:0000313" key="3">
    <source>
        <dbReference type="Proteomes" id="UP001162318"/>
    </source>
</evidence>
<dbReference type="EMBL" id="JAOCKX010000109">
    <property type="protein sequence ID" value="MDH2135302.1"/>
    <property type="molecule type" value="Genomic_DNA"/>
</dbReference>
<proteinExistence type="predicted"/>
<dbReference type="AlphaFoldDB" id="A0AA42X3Y1"/>
<evidence type="ECO:0000313" key="2">
    <source>
        <dbReference type="EMBL" id="MDH2135302.1"/>
    </source>
</evidence>
<name>A0AA42X3Y1_SPHYA</name>
<reference evidence="2" key="1">
    <citation type="submission" date="2022-09" db="EMBL/GenBank/DDBJ databases">
        <title>Intensive care unit water sources are persistently colonized with multi-drug resistant bacteria and are the site of extensive horizontal gene transfer of antibiotic resistance genes.</title>
        <authorList>
            <person name="Diorio-Toth L."/>
        </authorList>
    </citation>
    <scope>NUCLEOTIDE SEQUENCE</scope>
    <source>
        <strain evidence="2">GD03659</strain>
    </source>
</reference>
<evidence type="ECO:0000256" key="1">
    <source>
        <dbReference type="SAM" id="Phobius"/>
    </source>
</evidence>